<reference evidence="3" key="4">
    <citation type="submission" date="2022-06" db="EMBL/GenBank/DDBJ databases">
        <title>Isolation of gut microbiota from human fecal samples.</title>
        <authorList>
            <person name="Pamer E.G."/>
            <person name="Barat B."/>
            <person name="Waligurski E."/>
            <person name="Medina S."/>
            <person name="Paddock L."/>
            <person name="Mostad J."/>
        </authorList>
    </citation>
    <scope>NUCLEOTIDE SEQUENCE</scope>
    <source>
        <strain evidence="3">DFI.6.24</strain>
    </source>
</reference>
<keyword evidence="1" id="KW-1133">Transmembrane helix</keyword>
<feature type="transmembrane region" description="Helical" evidence="1">
    <location>
        <begin position="12"/>
        <end position="42"/>
    </location>
</feature>
<evidence type="ECO:0000313" key="2">
    <source>
        <dbReference type="EMBL" id="BCL58278.1"/>
    </source>
</evidence>
<evidence type="ECO:0000256" key="1">
    <source>
        <dbReference type="SAM" id="Phobius"/>
    </source>
</evidence>
<organism evidence="4 5">
    <name type="scientific">Faecalibacillus intestinalis</name>
    <dbReference type="NCBI Taxonomy" id="1982626"/>
    <lineage>
        <taxon>Bacteria</taxon>
        <taxon>Bacillati</taxon>
        <taxon>Bacillota</taxon>
        <taxon>Erysipelotrichia</taxon>
        <taxon>Erysipelotrichales</taxon>
        <taxon>Coprobacillaceae</taxon>
        <taxon>Faecalibacillus</taxon>
    </lineage>
</organism>
<evidence type="ECO:0000313" key="4">
    <source>
        <dbReference type="EMBL" id="PST43184.1"/>
    </source>
</evidence>
<accession>A0A2T3G6K2</accession>
<dbReference type="Proteomes" id="UP000240974">
    <property type="component" value="Unassembled WGS sequence"/>
</dbReference>
<reference evidence="6" key="3">
    <citation type="submission" date="2020-09" db="EMBL/GenBank/DDBJ databases">
        <title>Complete genome sequencing of Faecalibacillus intestinalis strain 14EGH31.</title>
        <authorList>
            <person name="Sakamoto M."/>
            <person name="Murakami T."/>
            <person name="Mori H."/>
        </authorList>
    </citation>
    <scope>NUCLEOTIDE SEQUENCE [LARGE SCALE GENOMIC DNA]</scope>
    <source>
        <strain evidence="6">14EGH31</strain>
    </source>
</reference>
<dbReference type="Proteomes" id="UP001204814">
    <property type="component" value="Unassembled WGS sequence"/>
</dbReference>
<keyword evidence="1" id="KW-0812">Transmembrane</keyword>
<dbReference type="GeneID" id="70580429"/>
<evidence type="ECO:0000313" key="6">
    <source>
        <dbReference type="Proteomes" id="UP000593842"/>
    </source>
</evidence>
<dbReference type="RefSeq" id="WP_022002937.1">
    <property type="nucleotide sequence ID" value="NZ_AP024085.1"/>
</dbReference>
<evidence type="ECO:0000313" key="3">
    <source>
        <dbReference type="EMBL" id="MCQ5060991.1"/>
    </source>
</evidence>
<dbReference type="EMBL" id="PYLQ01000001">
    <property type="protein sequence ID" value="PST43184.1"/>
    <property type="molecule type" value="Genomic_DNA"/>
</dbReference>
<name>A0A2T3G6K2_9FIRM</name>
<dbReference type="Proteomes" id="UP000593842">
    <property type="component" value="Chromosome"/>
</dbReference>
<feature type="transmembrane region" description="Helical" evidence="1">
    <location>
        <begin position="79"/>
        <end position="97"/>
    </location>
</feature>
<keyword evidence="5" id="KW-1185">Reference proteome</keyword>
<reference evidence="2" key="2">
    <citation type="journal article" date="2020" name="Microbiol. Resour. Announc.">
        <title>Complete Genome Sequence of Faecalibacillus intestinalis JCM 34082, Isolated from Feces from a Healthy Japanese Female.</title>
        <authorList>
            <person name="Sakamoto M."/>
            <person name="Ikeyama N."/>
            <person name="Toyoda A."/>
            <person name="Murakami T."/>
            <person name="Mori H."/>
            <person name="Ohkuma M."/>
        </authorList>
    </citation>
    <scope>NUCLEOTIDE SEQUENCE</scope>
    <source>
        <strain evidence="2">14EGH31</strain>
    </source>
</reference>
<dbReference type="AlphaFoldDB" id="A0A2T3G6K2"/>
<reference evidence="4 5" key="1">
    <citation type="journal article" date="2019" name="Int. J. Syst. Evol. Microbiol.">
        <title>Faecalibacillus intestinalis gen. nov., sp. nov. and Faecalibacillus faecis sp. nov., isolated from human faeces.</title>
        <authorList>
            <person name="Seo B."/>
            <person name="Jeon K."/>
            <person name="Baek I."/>
            <person name="Lee Y.M."/>
            <person name="Baek K."/>
            <person name="Ko G."/>
        </authorList>
    </citation>
    <scope>NUCLEOTIDE SEQUENCE [LARGE SCALE GENOMIC DNA]</scope>
    <source>
        <strain evidence="4 5">SNUG30099</strain>
    </source>
</reference>
<dbReference type="KEGG" id="fit:Fi14EGH31_19900"/>
<keyword evidence="1" id="KW-0472">Membrane</keyword>
<dbReference type="EMBL" id="AP024085">
    <property type="protein sequence ID" value="BCL58278.1"/>
    <property type="molecule type" value="Genomic_DNA"/>
</dbReference>
<feature type="transmembrane region" description="Helical" evidence="1">
    <location>
        <begin position="54"/>
        <end position="72"/>
    </location>
</feature>
<dbReference type="EMBL" id="JANGBO010000002">
    <property type="protein sequence ID" value="MCQ5060991.1"/>
    <property type="molecule type" value="Genomic_DNA"/>
</dbReference>
<gene>
    <name evidence="4" type="ORF">C7U54_00265</name>
    <name evidence="2" type="ORF">Fi14EGH31_19900</name>
    <name evidence="3" type="ORF">NE542_03960</name>
</gene>
<sequence length="101" mass="12301">MLIRIKKMQFLVGICLILQIILSSLFLPFHFIAMFLSIVIIIWQRRFCVLQIRYHYYTVILYIYRLFVMLVLTYSFFEMLYLFLTLYVGLILILLSLKTFL</sequence>
<proteinExistence type="predicted"/>
<protein>
    <submittedName>
        <fullName evidence="4">Uncharacterized protein</fullName>
    </submittedName>
</protein>
<evidence type="ECO:0000313" key="5">
    <source>
        <dbReference type="Proteomes" id="UP000240974"/>
    </source>
</evidence>